<evidence type="ECO:0000259" key="3">
    <source>
        <dbReference type="Pfam" id="PF03081"/>
    </source>
</evidence>
<dbReference type="GO" id="GO:0015031">
    <property type="term" value="P:protein transport"/>
    <property type="evidence" value="ECO:0007669"/>
    <property type="project" value="UniProtKB-KW"/>
</dbReference>
<dbReference type="GO" id="GO:0005546">
    <property type="term" value="F:phosphatidylinositol-4,5-bisphosphate binding"/>
    <property type="evidence" value="ECO:0007669"/>
    <property type="project" value="InterPro"/>
</dbReference>
<feature type="region of interest" description="Disordered" evidence="2">
    <location>
        <begin position="52"/>
        <end position="78"/>
    </location>
</feature>
<keyword evidence="1" id="KW-0268">Exocytosis</keyword>
<dbReference type="GO" id="GO:0000145">
    <property type="term" value="C:exocyst"/>
    <property type="evidence" value="ECO:0007669"/>
    <property type="project" value="InterPro"/>
</dbReference>
<sequence length="657" mass="73522">MASTPKADGSDNVIAAARHIVRSLATTSEAADDMMRILSAFDHRLSTVPGLFSSFPSGDEEDASGSPVNEVEPPSSCAEPSEKEARLKAAERVILHWDPSRPDSLLWDSPETAADYLAAVDEVIALAEGDSLDGAEETLQIAVARLGDEFRNLMIQNADVLDSENLQESIKRLSISFRSASANSAPEDVGESPPPDQPLATRVNTMYLSDEQISNLICPEGISDLKDIADRMIKAGYRNDLCRVYTSIRCNILGDCLSLLGAGAVTNKEVWSMEWTALDHKMKMWIQAVKLSIGVMSAERQLCQQIIAASDDLREECFDEVAKFCVMQLLKFGDAIAEGQRSTERLFRMLDMYEALAGVLPDIQALFLGDSKDYIWEEIQSVLSRLGETIKNTLAEFGNMIQGDMSKKALPGGEIHPLNRYVMNYVRLLAEYSTLLNQLLEDGSFNGQDSSEGGESMTPLAHRVLLLISYLEANLEEKSKLYEDAGMQNVFLMNNVLYIVNKVKESDLMSLLGDNWVRRRRGQIRRYSTQYLRASWTKVLSCLKEEGLSGSSHGFSKTVLRDKFKSFNLAFEEVYKIQSEWKVSDPQLRQELRISISEQVLPAYRAFLGRFGPHLQGGWHSGKYIKYTVEDLERCLEDFFEGLPLPSSYFRRKLSLP</sequence>
<dbReference type="GO" id="GO:0006887">
    <property type="term" value="P:exocytosis"/>
    <property type="evidence" value="ECO:0007669"/>
    <property type="project" value="UniProtKB-KW"/>
</dbReference>
<dbReference type="Pfam" id="PF03081">
    <property type="entry name" value="Exo70_C"/>
    <property type="match status" value="1"/>
</dbReference>
<dbReference type="Proteomes" id="UP000734854">
    <property type="component" value="Unassembled WGS sequence"/>
</dbReference>
<dbReference type="PANTHER" id="PTHR12542">
    <property type="entry name" value="EXOCYST COMPLEX PROTEIN EXO70"/>
    <property type="match status" value="1"/>
</dbReference>
<dbReference type="PANTHER" id="PTHR12542:SF142">
    <property type="entry name" value="EXOCYST SUBUNIT EXO70 FAMILY PROTEIN"/>
    <property type="match status" value="1"/>
</dbReference>
<dbReference type="AlphaFoldDB" id="A0A8J5KCH1"/>
<protein>
    <recommendedName>
        <fullName evidence="1">Exocyst subunit Exo70 family protein</fullName>
    </recommendedName>
</protein>
<evidence type="ECO:0000313" key="4">
    <source>
        <dbReference type="EMBL" id="KAG6484230.1"/>
    </source>
</evidence>
<gene>
    <name evidence="4" type="ORF">ZIOFF_061025</name>
</gene>
<proteinExistence type="inferred from homology"/>
<feature type="domain" description="Exocyst complex subunit Exo70 C-terminal" evidence="3">
    <location>
        <begin position="284"/>
        <end position="638"/>
    </location>
</feature>
<dbReference type="Pfam" id="PF20669">
    <property type="entry name" value="Exo70_N"/>
    <property type="match status" value="1"/>
</dbReference>
<accession>A0A8J5KCH1</accession>
<name>A0A8J5KCH1_ZINOF</name>
<dbReference type="InterPro" id="IPR046364">
    <property type="entry name" value="Exo70_C"/>
</dbReference>
<evidence type="ECO:0000256" key="1">
    <source>
        <dbReference type="RuleBase" id="RU365026"/>
    </source>
</evidence>
<keyword evidence="1" id="KW-0813">Transport</keyword>
<evidence type="ECO:0000256" key="2">
    <source>
        <dbReference type="SAM" id="MobiDB-lite"/>
    </source>
</evidence>
<keyword evidence="5" id="KW-1185">Reference proteome</keyword>
<dbReference type="OrthoDB" id="1922221at2759"/>
<organism evidence="4 5">
    <name type="scientific">Zingiber officinale</name>
    <name type="common">Ginger</name>
    <name type="synonym">Amomum zingiber</name>
    <dbReference type="NCBI Taxonomy" id="94328"/>
    <lineage>
        <taxon>Eukaryota</taxon>
        <taxon>Viridiplantae</taxon>
        <taxon>Streptophyta</taxon>
        <taxon>Embryophyta</taxon>
        <taxon>Tracheophyta</taxon>
        <taxon>Spermatophyta</taxon>
        <taxon>Magnoliopsida</taxon>
        <taxon>Liliopsida</taxon>
        <taxon>Zingiberales</taxon>
        <taxon>Zingiberaceae</taxon>
        <taxon>Zingiber</taxon>
    </lineage>
</organism>
<dbReference type="EMBL" id="JACMSC010000016">
    <property type="protein sequence ID" value="KAG6484230.1"/>
    <property type="molecule type" value="Genomic_DNA"/>
</dbReference>
<comment type="function">
    <text evidence="1">Component of the exocyst complex.</text>
</comment>
<comment type="caution">
    <text evidence="4">The sequence shown here is derived from an EMBL/GenBank/DDBJ whole genome shotgun (WGS) entry which is preliminary data.</text>
</comment>
<dbReference type="InterPro" id="IPR004140">
    <property type="entry name" value="Exo70"/>
</dbReference>
<keyword evidence="1" id="KW-0653">Protein transport</keyword>
<evidence type="ECO:0000313" key="5">
    <source>
        <dbReference type="Proteomes" id="UP000734854"/>
    </source>
</evidence>
<reference evidence="4 5" key="1">
    <citation type="submission" date="2020-08" db="EMBL/GenBank/DDBJ databases">
        <title>Plant Genome Project.</title>
        <authorList>
            <person name="Zhang R.-G."/>
        </authorList>
    </citation>
    <scope>NUCLEOTIDE SEQUENCE [LARGE SCALE GENOMIC DNA]</scope>
    <source>
        <tissue evidence="4">Rhizome</tissue>
    </source>
</reference>
<comment type="similarity">
    <text evidence="1">Belongs to the EXO70 family.</text>
</comment>